<dbReference type="Gene3D" id="3.30.420.240">
    <property type="match status" value="1"/>
</dbReference>
<evidence type="ECO:0000256" key="1">
    <source>
        <dbReference type="ARBA" id="ARBA00022612"/>
    </source>
</evidence>
<reference evidence="3 4" key="1">
    <citation type="submission" date="2018-01" db="EMBL/GenBank/DDBJ databases">
        <title>Genomic Encyclopedia of Archaeal and Bacterial Type Strains, Phase II (KMG-II): from individual species to whole genera.</title>
        <authorList>
            <person name="Goeker M."/>
        </authorList>
    </citation>
    <scope>NUCLEOTIDE SEQUENCE [LARGE SCALE GENOMIC DNA]</scope>
    <source>
        <strain evidence="3 4">DSM 12048</strain>
    </source>
</reference>
<dbReference type="InterPro" id="IPR006517">
    <property type="entry name" value="Phage_terminase_lsu-like_C"/>
</dbReference>
<protein>
    <submittedName>
        <fullName evidence="3">Putative phage terminase large subunit-like protein</fullName>
    </submittedName>
</protein>
<dbReference type="Pfam" id="PF17289">
    <property type="entry name" value="Terminase_6C"/>
    <property type="match status" value="1"/>
</dbReference>
<comment type="caution">
    <text evidence="3">The sequence shown here is derived from an EMBL/GenBank/DDBJ whole genome shotgun (WGS) entry which is preliminary data.</text>
</comment>
<keyword evidence="4" id="KW-1185">Reference proteome</keyword>
<accession>A0A2S5JG30</accession>
<evidence type="ECO:0000313" key="3">
    <source>
        <dbReference type="EMBL" id="PPB80351.1"/>
    </source>
</evidence>
<gene>
    <name evidence="3" type="ORF">LV82_02226</name>
</gene>
<feature type="domain" description="Terminase large subunit gp17-like C-terminal" evidence="2">
    <location>
        <begin position="45"/>
        <end position="187"/>
    </location>
</feature>
<evidence type="ECO:0000313" key="4">
    <source>
        <dbReference type="Proteomes" id="UP000239736"/>
    </source>
</evidence>
<dbReference type="RefSeq" id="WP_170063404.1">
    <property type="nucleotide sequence ID" value="NZ_PRDS01000006.1"/>
</dbReference>
<dbReference type="AlphaFoldDB" id="A0A2S5JG30"/>
<sequence>MGSAVFNCHYQQNPVAPEGSPLRWEWFGSYNEVLPRVRYQLIVQSWDTGMSADPRSDWSASTIWGYLHPHWHLLDVWRGQLDYPDLRARVLALVNHWAPGRILIEVAATGRPLLDELARAGRDRRFVRITPDRDKEIRFAAACAPVEEGKVCLPREAPWLAAFRRELQAFPRGRNDDQVDSFTQFLNWTKGLGFLCALPHEHPLRERRRRNIRRKP</sequence>
<proteinExistence type="predicted"/>
<evidence type="ECO:0000259" key="2">
    <source>
        <dbReference type="Pfam" id="PF17289"/>
    </source>
</evidence>
<dbReference type="Proteomes" id="UP000239736">
    <property type="component" value="Unassembled WGS sequence"/>
</dbReference>
<dbReference type="NCBIfam" id="TIGR01630">
    <property type="entry name" value="psiM2_ORF9"/>
    <property type="match status" value="1"/>
</dbReference>
<dbReference type="InterPro" id="IPR035421">
    <property type="entry name" value="Terminase_6C"/>
</dbReference>
<name>A0A2S5JG30_9RHOB</name>
<dbReference type="EMBL" id="PRDS01000006">
    <property type="protein sequence ID" value="PPB80351.1"/>
    <property type="molecule type" value="Genomic_DNA"/>
</dbReference>
<organism evidence="3 4">
    <name type="scientific">Albidovulum inexpectatum</name>
    <dbReference type="NCBI Taxonomy" id="196587"/>
    <lineage>
        <taxon>Bacteria</taxon>
        <taxon>Pseudomonadati</taxon>
        <taxon>Pseudomonadota</taxon>
        <taxon>Alphaproteobacteria</taxon>
        <taxon>Rhodobacterales</taxon>
        <taxon>Paracoccaceae</taxon>
        <taxon>Albidovulum</taxon>
    </lineage>
</organism>
<keyword evidence="1" id="KW-1188">Viral release from host cell</keyword>